<sequence>MDEVGDNPNYNPLNPEQLEEVEGKKPMKVHSSMNIKSQNPFLTVSALLASWSANFPNGLSRGMRQLEASMVTGVQTL</sequence>
<evidence type="ECO:0000256" key="1">
    <source>
        <dbReference type="SAM" id="MobiDB-lite"/>
    </source>
</evidence>
<evidence type="ECO:0000313" key="3">
    <source>
        <dbReference type="Proteomes" id="UP000886998"/>
    </source>
</evidence>
<accession>A0A8X6YWC3</accession>
<comment type="caution">
    <text evidence="2">The sequence shown here is derived from an EMBL/GenBank/DDBJ whole genome shotgun (WGS) entry which is preliminary data.</text>
</comment>
<reference evidence="2" key="1">
    <citation type="submission" date="2020-08" db="EMBL/GenBank/DDBJ databases">
        <title>Multicomponent nature underlies the extraordinary mechanical properties of spider dragline silk.</title>
        <authorList>
            <person name="Kono N."/>
            <person name="Nakamura H."/>
            <person name="Mori M."/>
            <person name="Yoshida Y."/>
            <person name="Ohtoshi R."/>
            <person name="Malay A.D."/>
            <person name="Moran D.A.P."/>
            <person name="Tomita M."/>
            <person name="Numata K."/>
            <person name="Arakawa K."/>
        </authorList>
    </citation>
    <scope>NUCLEOTIDE SEQUENCE</scope>
</reference>
<evidence type="ECO:0000313" key="2">
    <source>
        <dbReference type="EMBL" id="GFY78420.1"/>
    </source>
</evidence>
<keyword evidence="3" id="KW-1185">Reference proteome</keyword>
<name>A0A8X6YWC3_9ARAC</name>
<organism evidence="2 3">
    <name type="scientific">Trichonephila inaurata madagascariensis</name>
    <dbReference type="NCBI Taxonomy" id="2747483"/>
    <lineage>
        <taxon>Eukaryota</taxon>
        <taxon>Metazoa</taxon>
        <taxon>Ecdysozoa</taxon>
        <taxon>Arthropoda</taxon>
        <taxon>Chelicerata</taxon>
        <taxon>Arachnida</taxon>
        <taxon>Araneae</taxon>
        <taxon>Araneomorphae</taxon>
        <taxon>Entelegynae</taxon>
        <taxon>Araneoidea</taxon>
        <taxon>Nephilidae</taxon>
        <taxon>Trichonephila</taxon>
        <taxon>Trichonephila inaurata</taxon>
    </lineage>
</organism>
<dbReference type="EMBL" id="BMAV01022989">
    <property type="protein sequence ID" value="GFY78420.1"/>
    <property type="molecule type" value="Genomic_DNA"/>
</dbReference>
<protein>
    <submittedName>
        <fullName evidence="2">Uncharacterized protein</fullName>
    </submittedName>
</protein>
<gene>
    <name evidence="2" type="ORF">TNIN_465791</name>
</gene>
<dbReference type="Proteomes" id="UP000886998">
    <property type="component" value="Unassembled WGS sequence"/>
</dbReference>
<dbReference type="AlphaFoldDB" id="A0A8X6YWC3"/>
<proteinExistence type="predicted"/>
<feature type="region of interest" description="Disordered" evidence="1">
    <location>
        <begin position="1"/>
        <end position="29"/>
    </location>
</feature>